<dbReference type="GO" id="GO:0003677">
    <property type="term" value="F:DNA binding"/>
    <property type="evidence" value="ECO:0007669"/>
    <property type="project" value="UniProtKB-UniRule"/>
</dbReference>
<evidence type="ECO:0000256" key="1">
    <source>
        <dbReference type="ARBA" id="ARBA00008724"/>
    </source>
</evidence>
<dbReference type="NCBIfam" id="NF009044">
    <property type="entry name" value="PRK12378.1"/>
    <property type="match status" value="1"/>
</dbReference>
<evidence type="ECO:0000313" key="11">
    <source>
        <dbReference type="Proteomes" id="UP000282957"/>
    </source>
</evidence>
<dbReference type="PANTHER" id="PTHR12532:SF6">
    <property type="entry name" value="TRANSCRIPTIONAL REGULATORY PROTEIN YEBC-RELATED"/>
    <property type="match status" value="1"/>
</dbReference>
<reference evidence="10 11" key="1">
    <citation type="submission" date="2019-01" db="EMBL/GenBank/DDBJ databases">
        <authorList>
            <person name="Chen W.-M."/>
        </authorList>
    </citation>
    <scope>NUCLEOTIDE SEQUENCE [LARGE SCALE GENOMIC DNA]</scope>
    <source>
        <strain evidence="10 11">CCP-6</strain>
    </source>
</reference>
<keyword evidence="11" id="KW-1185">Reference proteome</keyword>
<feature type="domain" description="TACO1/YebC-like N-terminal" evidence="9">
    <location>
        <begin position="5"/>
        <end position="75"/>
    </location>
</feature>
<keyword evidence="5 6" id="KW-0804">Transcription</keyword>
<dbReference type="Proteomes" id="UP000282957">
    <property type="component" value="Unassembled WGS sequence"/>
</dbReference>
<comment type="similarity">
    <text evidence="1 6">Belongs to the TACO1 family.</text>
</comment>
<evidence type="ECO:0000259" key="8">
    <source>
        <dbReference type="Pfam" id="PF01709"/>
    </source>
</evidence>
<sequence>MAGHSQFKNIMHRKGGQDAKRSRAFAKIGREISVAVKGGSPDPNHNPRLRAALVAARLANMSKDAVDRAIKKASGAGGGEDYVEVRYEGRGPGNVSIIVEALTDNRNRTASDLRSMFSKYGGAFGETVAFQFDRVGAVRYPAAVADADTMLEAAIEAGADDVASTEAGHEIITASDALGTVQAELEQKFGEAESAKLEWRPNMTVQVDEEAATTLLKLLDLLDDHDDVQNVTANFDIDEAVMEKLSA</sequence>
<comment type="subcellular location">
    <subcellularLocation>
        <location evidence="6">Cytoplasm</location>
    </subcellularLocation>
</comment>
<feature type="domain" description="TACO1/YebC-like second and third" evidence="8">
    <location>
        <begin position="82"/>
        <end position="235"/>
    </location>
</feature>
<evidence type="ECO:0000313" key="10">
    <source>
        <dbReference type="EMBL" id="RVT98725.1"/>
    </source>
</evidence>
<dbReference type="AlphaFoldDB" id="A0A437MM65"/>
<dbReference type="InterPro" id="IPR026564">
    <property type="entry name" value="Transcrip_reg_TACO1-like_dom3"/>
</dbReference>
<organism evidence="10 11">
    <name type="scientific">Rhodovarius crocodyli</name>
    <dbReference type="NCBI Taxonomy" id="1979269"/>
    <lineage>
        <taxon>Bacteria</taxon>
        <taxon>Pseudomonadati</taxon>
        <taxon>Pseudomonadota</taxon>
        <taxon>Alphaproteobacteria</taxon>
        <taxon>Acetobacterales</taxon>
        <taxon>Roseomonadaceae</taxon>
        <taxon>Rhodovarius</taxon>
    </lineage>
</organism>
<dbReference type="NCBIfam" id="NF001030">
    <property type="entry name" value="PRK00110.1"/>
    <property type="match status" value="1"/>
</dbReference>
<dbReference type="InterPro" id="IPR048300">
    <property type="entry name" value="TACO1_YebC-like_2nd/3rd_dom"/>
</dbReference>
<evidence type="ECO:0000259" key="9">
    <source>
        <dbReference type="Pfam" id="PF20772"/>
    </source>
</evidence>
<evidence type="ECO:0000256" key="3">
    <source>
        <dbReference type="ARBA" id="ARBA00023015"/>
    </source>
</evidence>
<keyword evidence="3 6" id="KW-0805">Transcription regulation</keyword>
<keyword evidence="2 6" id="KW-0963">Cytoplasm</keyword>
<proteinExistence type="inferred from homology"/>
<protein>
    <recommendedName>
        <fullName evidence="6">Probable transcriptional regulatory protein EOD42_01030</fullName>
    </recommendedName>
</protein>
<gene>
    <name evidence="10" type="ORF">EOD42_01030</name>
</gene>
<dbReference type="HAMAP" id="MF_00693">
    <property type="entry name" value="Transcrip_reg_TACO1"/>
    <property type="match status" value="1"/>
</dbReference>
<dbReference type="OrthoDB" id="9781053at2"/>
<dbReference type="InterPro" id="IPR002876">
    <property type="entry name" value="Transcrip_reg_TACO1-like"/>
</dbReference>
<dbReference type="Gene3D" id="1.10.10.200">
    <property type="match status" value="1"/>
</dbReference>
<evidence type="ECO:0000256" key="4">
    <source>
        <dbReference type="ARBA" id="ARBA00023125"/>
    </source>
</evidence>
<keyword evidence="4 6" id="KW-0238">DNA-binding</keyword>
<dbReference type="FunFam" id="1.10.10.200:FF:000002">
    <property type="entry name" value="Probable transcriptional regulatory protein CLM62_37755"/>
    <property type="match status" value="1"/>
</dbReference>
<feature type="region of interest" description="Disordered" evidence="7">
    <location>
        <begin position="1"/>
        <end position="21"/>
    </location>
</feature>
<name>A0A437MM65_9PROT</name>
<dbReference type="Gene3D" id="3.30.70.980">
    <property type="match status" value="2"/>
</dbReference>
<evidence type="ECO:0000256" key="2">
    <source>
        <dbReference type="ARBA" id="ARBA00022490"/>
    </source>
</evidence>
<comment type="caution">
    <text evidence="10">The sequence shown here is derived from an EMBL/GenBank/DDBJ whole genome shotgun (WGS) entry which is preliminary data.</text>
</comment>
<dbReference type="SUPFAM" id="SSF75625">
    <property type="entry name" value="YebC-like"/>
    <property type="match status" value="1"/>
</dbReference>
<accession>A0A437MM65</accession>
<dbReference type="PANTHER" id="PTHR12532">
    <property type="entry name" value="TRANSLATIONAL ACTIVATOR OF CYTOCHROME C OXIDASE 1"/>
    <property type="match status" value="1"/>
</dbReference>
<dbReference type="GO" id="GO:0005829">
    <property type="term" value="C:cytosol"/>
    <property type="evidence" value="ECO:0007669"/>
    <property type="project" value="TreeGrafter"/>
</dbReference>
<evidence type="ECO:0000256" key="6">
    <source>
        <dbReference type="HAMAP-Rule" id="MF_00693"/>
    </source>
</evidence>
<dbReference type="InterPro" id="IPR029072">
    <property type="entry name" value="YebC-like"/>
</dbReference>
<dbReference type="NCBIfam" id="TIGR01033">
    <property type="entry name" value="YebC/PmpR family DNA-binding transcriptional regulator"/>
    <property type="match status" value="1"/>
</dbReference>
<dbReference type="InterPro" id="IPR049083">
    <property type="entry name" value="TACO1_YebC_N"/>
</dbReference>
<dbReference type="EMBL" id="SACL01000001">
    <property type="protein sequence ID" value="RVT98725.1"/>
    <property type="molecule type" value="Genomic_DNA"/>
</dbReference>
<evidence type="ECO:0000256" key="5">
    <source>
        <dbReference type="ARBA" id="ARBA00023163"/>
    </source>
</evidence>
<dbReference type="RefSeq" id="WP_127785196.1">
    <property type="nucleotide sequence ID" value="NZ_SACL01000001.1"/>
</dbReference>
<dbReference type="Pfam" id="PF20772">
    <property type="entry name" value="TACO1_YebC_N"/>
    <property type="match status" value="1"/>
</dbReference>
<dbReference type="InterPro" id="IPR017856">
    <property type="entry name" value="Integrase-like_N"/>
</dbReference>
<dbReference type="GO" id="GO:0006355">
    <property type="term" value="P:regulation of DNA-templated transcription"/>
    <property type="evidence" value="ECO:0007669"/>
    <property type="project" value="UniProtKB-UniRule"/>
</dbReference>
<dbReference type="Pfam" id="PF01709">
    <property type="entry name" value="Transcrip_reg"/>
    <property type="match status" value="1"/>
</dbReference>
<evidence type="ECO:0000256" key="7">
    <source>
        <dbReference type="SAM" id="MobiDB-lite"/>
    </source>
</evidence>